<evidence type="ECO:0000259" key="5">
    <source>
        <dbReference type="PROSITE" id="PS50175"/>
    </source>
</evidence>
<feature type="region of interest" description="Disordered" evidence="3">
    <location>
        <begin position="258"/>
        <end position="307"/>
    </location>
</feature>
<dbReference type="GO" id="GO:0006508">
    <property type="term" value="P:proteolysis"/>
    <property type="evidence" value="ECO:0007669"/>
    <property type="project" value="InterPro"/>
</dbReference>
<dbReference type="InterPro" id="IPR036875">
    <property type="entry name" value="Znf_CCHC_sf"/>
</dbReference>
<dbReference type="InterPro" id="IPR001878">
    <property type="entry name" value="Znf_CCHC"/>
</dbReference>
<evidence type="ECO:0000256" key="1">
    <source>
        <dbReference type="ARBA" id="ARBA00022801"/>
    </source>
</evidence>
<protein>
    <submittedName>
        <fullName evidence="7">Uncharacterized protein</fullName>
    </submittedName>
</protein>
<reference evidence="7" key="2">
    <citation type="submission" date="2025-09" db="UniProtKB">
        <authorList>
            <consortium name="Ensembl"/>
        </authorList>
    </citation>
    <scope>IDENTIFICATION</scope>
</reference>
<dbReference type="GO" id="GO:0003676">
    <property type="term" value="F:nucleic acid binding"/>
    <property type="evidence" value="ECO:0007669"/>
    <property type="project" value="InterPro"/>
</dbReference>
<dbReference type="Pfam" id="PF02023">
    <property type="entry name" value="SCAN"/>
    <property type="match status" value="1"/>
</dbReference>
<dbReference type="CDD" id="cd07936">
    <property type="entry name" value="SCAN"/>
    <property type="match status" value="1"/>
</dbReference>
<dbReference type="InterPro" id="IPR003309">
    <property type="entry name" value="SCAN_dom"/>
</dbReference>
<keyword evidence="8" id="KW-1185">Reference proteome</keyword>
<dbReference type="Pfam" id="PF00077">
    <property type="entry name" value="RVP"/>
    <property type="match status" value="1"/>
</dbReference>
<dbReference type="SUPFAM" id="SSF57756">
    <property type="entry name" value="Retrovirus zinc finger-like domains"/>
    <property type="match status" value="1"/>
</dbReference>
<feature type="domain" description="CCHC-type" evidence="4">
    <location>
        <begin position="313"/>
        <end position="328"/>
    </location>
</feature>
<feature type="compositionally biased region" description="Basic and acidic residues" evidence="3">
    <location>
        <begin position="1"/>
        <end position="22"/>
    </location>
</feature>
<organism evidence="7 8">
    <name type="scientific">Cyprinus carpio carpio</name>
    <dbReference type="NCBI Taxonomy" id="630221"/>
    <lineage>
        <taxon>Eukaryota</taxon>
        <taxon>Metazoa</taxon>
        <taxon>Chordata</taxon>
        <taxon>Craniata</taxon>
        <taxon>Vertebrata</taxon>
        <taxon>Euteleostomi</taxon>
        <taxon>Actinopterygii</taxon>
        <taxon>Neopterygii</taxon>
        <taxon>Teleostei</taxon>
        <taxon>Ostariophysi</taxon>
        <taxon>Cypriniformes</taxon>
        <taxon>Cyprinidae</taxon>
        <taxon>Cyprininae</taxon>
        <taxon>Cyprinus</taxon>
    </lineage>
</organism>
<feature type="domain" description="Peptidase A2" evidence="5">
    <location>
        <begin position="366"/>
        <end position="441"/>
    </location>
</feature>
<reference evidence="7" key="1">
    <citation type="submission" date="2025-08" db="UniProtKB">
        <authorList>
            <consortium name="Ensembl"/>
        </authorList>
    </citation>
    <scope>IDENTIFICATION</scope>
</reference>
<dbReference type="Gene3D" id="1.10.4020.10">
    <property type="entry name" value="DNA breaking-rejoining enzymes"/>
    <property type="match status" value="1"/>
</dbReference>
<dbReference type="SUPFAM" id="SSF50630">
    <property type="entry name" value="Acid proteases"/>
    <property type="match status" value="1"/>
</dbReference>
<dbReference type="GO" id="GO:0008270">
    <property type="term" value="F:zinc ion binding"/>
    <property type="evidence" value="ECO:0007669"/>
    <property type="project" value="UniProtKB-KW"/>
</dbReference>
<dbReference type="InterPro" id="IPR018061">
    <property type="entry name" value="Retropepsins"/>
</dbReference>
<dbReference type="Proteomes" id="UP001108240">
    <property type="component" value="Unplaced"/>
</dbReference>
<dbReference type="PROSITE" id="PS50804">
    <property type="entry name" value="SCAN_BOX"/>
    <property type="match status" value="1"/>
</dbReference>
<evidence type="ECO:0000313" key="7">
    <source>
        <dbReference type="Ensembl" id="ENSCCRP00000157423.1"/>
    </source>
</evidence>
<evidence type="ECO:0000256" key="3">
    <source>
        <dbReference type="SAM" id="MobiDB-lite"/>
    </source>
</evidence>
<evidence type="ECO:0000259" key="4">
    <source>
        <dbReference type="PROSITE" id="PS50158"/>
    </source>
</evidence>
<dbReference type="SMART" id="SM00431">
    <property type="entry name" value="SCAN"/>
    <property type="match status" value="1"/>
</dbReference>
<dbReference type="SUPFAM" id="SSF47353">
    <property type="entry name" value="Retrovirus capsid dimerization domain-like"/>
    <property type="match status" value="1"/>
</dbReference>
<feature type="compositionally biased region" description="Polar residues" evidence="3">
    <location>
        <begin position="295"/>
        <end position="307"/>
    </location>
</feature>
<dbReference type="CDD" id="cd00303">
    <property type="entry name" value="retropepsin_like"/>
    <property type="match status" value="1"/>
</dbReference>
<keyword evidence="2" id="KW-0479">Metal-binding</keyword>
<evidence type="ECO:0000313" key="8">
    <source>
        <dbReference type="Proteomes" id="UP001108240"/>
    </source>
</evidence>
<dbReference type="PROSITE" id="PS50175">
    <property type="entry name" value="ASP_PROT_RETROV"/>
    <property type="match status" value="1"/>
</dbReference>
<dbReference type="OMA" id="AFAREMF"/>
<dbReference type="AlphaFoldDB" id="A0A9J8BLQ2"/>
<keyword evidence="2" id="KW-0863">Zinc-finger</keyword>
<sequence>MGQQEARDEKQKEATTRQEQRFKTLQHQFQMLQLEVQARTSPLSEAPPTDSDQDLEAFPLNRPHSQTRMDPTVVIDSTTTAAGQVHPHHVPRLEKFTDDDDIEHFLIAFERIALACRWQKPDWVFHLMPLLTGKARSAYVHMDIDDSLDYDRVKGAILSKYDINPETYRQRFRSLEVSPDESPKELYARIKELYGKWIQPKGKTTQEIGEMIMLEQYLRMVSPELQIWIREHDPGSAMEAAKLADVFVAARKKGQPWSYNSWKTPRDSRKPPQQYQPIQQYQPKPEASGGKVPTGENQLFSRPSQPSGRKPICYLCGIEGHTKPMCPKNTAKLTQMCVVPRPHVDAVSKNDQAVKMADVEVNGTALKALIDTGSDQTLVHRKFVPTNIISTRDTIPICCVHGDEKSYSTADMYIKVDNQTYLLNIVVADKLPYPVVLGRDLPVLFDLFESDKISKCYTAVTRGQAKKSNEHLEILSTLPFYSDEITPRKSRKTRRQRRQEKFLHTVVKSQTNIQPELPLGFQMPASIINMQKSDPSLASLFQKIKEPGDELDVSKEEYILQNGILYRQQESVLQLVVPQAAREAILVLGHSVPWAGHLVFPPELHSCHSPSLPLHLNALGWTLLVLLRRVKLGTDTCWL</sequence>
<dbReference type="PANTHER" id="PTHR46888:SF1">
    <property type="entry name" value="RIBONUCLEASE H"/>
    <property type="match status" value="1"/>
</dbReference>
<dbReference type="PANTHER" id="PTHR46888">
    <property type="entry name" value="ZINC KNUCKLE DOMAINCONTAINING PROTEIN-RELATED"/>
    <property type="match status" value="1"/>
</dbReference>
<dbReference type="Gene3D" id="2.40.70.10">
    <property type="entry name" value="Acid Proteases"/>
    <property type="match status" value="1"/>
</dbReference>
<dbReference type="GeneTree" id="ENSGT00940000159113"/>
<feature type="region of interest" description="Disordered" evidence="3">
    <location>
        <begin position="36"/>
        <end position="68"/>
    </location>
</feature>
<feature type="domain" description="SCAN box" evidence="6">
    <location>
        <begin position="169"/>
        <end position="245"/>
    </location>
</feature>
<dbReference type="InterPro" id="IPR038269">
    <property type="entry name" value="SCAN_sf"/>
</dbReference>
<proteinExistence type="predicted"/>
<dbReference type="InterPro" id="IPR021109">
    <property type="entry name" value="Peptidase_aspartic_dom_sf"/>
</dbReference>
<name>A0A9J8BLQ2_CYPCA</name>
<dbReference type="InterPro" id="IPR001995">
    <property type="entry name" value="Peptidase_A2_cat"/>
</dbReference>
<evidence type="ECO:0000259" key="6">
    <source>
        <dbReference type="PROSITE" id="PS50804"/>
    </source>
</evidence>
<dbReference type="Ensembl" id="ENSCCRT00000156408.1">
    <property type="protein sequence ID" value="ENSCCRP00000157423.1"/>
    <property type="gene ID" value="ENSCCRG00000079042.1"/>
</dbReference>
<evidence type="ECO:0000256" key="2">
    <source>
        <dbReference type="PROSITE-ProRule" id="PRU00047"/>
    </source>
</evidence>
<dbReference type="GO" id="GO:0004190">
    <property type="term" value="F:aspartic-type endopeptidase activity"/>
    <property type="evidence" value="ECO:0007669"/>
    <property type="project" value="InterPro"/>
</dbReference>
<keyword evidence="1" id="KW-0378">Hydrolase</keyword>
<keyword evidence="2" id="KW-0862">Zinc</keyword>
<dbReference type="PROSITE" id="PS50158">
    <property type="entry name" value="ZF_CCHC"/>
    <property type="match status" value="1"/>
</dbReference>
<feature type="region of interest" description="Disordered" evidence="3">
    <location>
        <begin position="1"/>
        <end position="23"/>
    </location>
</feature>
<accession>A0A9J8BLQ2</accession>
<feature type="compositionally biased region" description="Low complexity" evidence="3">
    <location>
        <begin position="271"/>
        <end position="285"/>
    </location>
</feature>